<dbReference type="RefSeq" id="WP_073049678.1">
    <property type="nucleotide sequence ID" value="NZ_FQZL01000016.1"/>
</dbReference>
<dbReference type="STRING" id="1121476.SAMN02745751_02248"/>
<dbReference type="Proteomes" id="UP000184052">
    <property type="component" value="Unassembled WGS sequence"/>
</dbReference>
<keyword evidence="3" id="KW-0406">Ion transport</keyword>
<organism evidence="4 5">
    <name type="scientific">Dethiosulfatibacter aminovorans DSM 17477</name>
    <dbReference type="NCBI Taxonomy" id="1121476"/>
    <lineage>
        <taxon>Bacteria</taxon>
        <taxon>Bacillati</taxon>
        <taxon>Bacillota</taxon>
        <taxon>Tissierellia</taxon>
        <taxon>Dethiosulfatibacter</taxon>
    </lineage>
</organism>
<protein>
    <submittedName>
        <fullName evidence="4">V/A-type H+-transporting ATPase subunit F</fullName>
    </submittedName>
</protein>
<dbReference type="Gene3D" id="3.40.50.10580">
    <property type="entry name" value="ATPase, V1 complex, subunit F"/>
    <property type="match status" value="1"/>
</dbReference>
<proteinExistence type="inferred from homology"/>
<dbReference type="GO" id="GO:0046961">
    <property type="term" value="F:proton-transporting ATPase activity, rotational mechanism"/>
    <property type="evidence" value="ECO:0007669"/>
    <property type="project" value="InterPro"/>
</dbReference>
<name>A0A1M6I9X6_9FIRM</name>
<evidence type="ECO:0000313" key="4">
    <source>
        <dbReference type="EMBL" id="SHJ31233.1"/>
    </source>
</evidence>
<evidence type="ECO:0000256" key="3">
    <source>
        <dbReference type="ARBA" id="ARBA00023065"/>
    </source>
</evidence>
<comment type="similarity">
    <text evidence="1">Belongs to the V-ATPase F subunit family.</text>
</comment>
<dbReference type="SUPFAM" id="SSF159468">
    <property type="entry name" value="AtpF-like"/>
    <property type="match status" value="1"/>
</dbReference>
<dbReference type="EMBL" id="FQZL01000016">
    <property type="protein sequence ID" value="SHJ31233.1"/>
    <property type="molecule type" value="Genomic_DNA"/>
</dbReference>
<sequence>MKSFVLCEKKETLLSMRLAGIEGKMVSTKEETENSLEELMQDNEIGLVFISENILNLSRDFVMDRKLSQKKTLIVQIPEPGGLQDSEYIMKYIKNSIGIKL</sequence>
<evidence type="ECO:0000256" key="2">
    <source>
        <dbReference type="ARBA" id="ARBA00022448"/>
    </source>
</evidence>
<keyword evidence="2" id="KW-0813">Transport</keyword>
<gene>
    <name evidence="4" type="ORF">SAMN02745751_02248</name>
</gene>
<dbReference type="InterPro" id="IPR036906">
    <property type="entry name" value="ATPase_V1_fsu_sf"/>
</dbReference>
<keyword evidence="5" id="KW-1185">Reference proteome</keyword>
<dbReference type="AlphaFoldDB" id="A0A1M6I9X6"/>
<evidence type="ECO:0000313" key="5">
    <source>
        <dbReference type="Proteomes" id="UP000184052"/>
    </source>
</evidence>
<reference evidence="4 5" key="1">
    <citation type="submission" date="2016-11" db="EMBL/GenBank/DDBJ databases">
        <authorList>
            <person name="Jaros S."/>
            <person name="Januszkiewicz K."/>
            <person name="Wedrychowicz H."/>
        </authorList>
    </citation>
    <scope>NUCLEOTIDE SEQUENCE [LARGE SCALE GENOMIC DNA]</scope>
    <source>
        <strain evidence="4 5">DSM 17477</strain>
    </source>
</reference>
<dbReference type="InterPro" id="IPR008218">
    <property type="entry name" value="ATPase_V1-cplx_f_g_su"/>
</dbReference>
<dbReference type="OrthoDB" id="46791at2"/>
<dbReference type="Pfam" id="PF01990">
    <property type="entry name" value="ATP-synt_F"/>
    <property type="match status" value="1"/>
</dbReference>
<accession>A0A1M6I9X6</accession>
<evidence type="ECO:0000256" key="1">
    <source>
        <dbReference type="ARBA" id="ARBA00010148"/>
    </source>
</evidence>